<dbReference type="InterPro" id="IPR002205">
    <property type="entry name" value="Topo_IIA_dom_A"/>
</dbReference>
<dbReference type="InterPro" id="IPR013760">
    <property type="entry name" value="Topo_IIA-like_dom_sf"/>
</dbReference>
<proteinExistence type="predicted"/>
<sequence>MVLRRSQFDYARKAARAHIVEGLIRAVSILDEIIALIRASKNKSDSKKNLIDRFSFTEEQAEAIVMLQLYRLSNTDIKELEKEAKTLQKEMKVLKGIIENKNKRHALMIEELSDMKEEFPTPRRSVLVEELEEIVIDQKAMIAKEQVMVTLSRDGYLKRVSMRSYSSGSNNGSFTGLKEGDRLVAYGEASTLDNLIVITSKGKMANIPVYTLPEAKWKEIGTHLSGFVKTDSTDKILFGWLYSKAPENLHFIFLTKYGLIKRLVSEDLPVQKGVRPATLMNVASDDEIISVQLAENADDQIILGTENGYGVRYRVDQIPSSSGKSKGVRGLKLSEGDHAAIMEKDDEAYLLLEMDNGGMKRVLTEEIPSLTRPAKGQLLFKNSKNNPVHICDAWPCSHHTKFELLLGKVQECKGSDIRIMNASQSYSHPFKEQIESEGQIPALVRPLGYLHDGYWSEEKKQPTLFDEGTDVR</sequence>
<dbReference type="GO" id="GO:0009330">
    <property type="term" value="C:DNA topoisomerase type II (double strand cut, ATP-hydrolyzing) complex"/>
    <property type="evidence" value="ECO:0007669"/>
    <property type="project" value="TreeGrafter"/>
</dbReference>
<evidence type="ECO:0000256" key="6">
    <source>
        <dbReference type="SAM" id="Coils"/>
    </source>
</evidence>
<evidence type="ECO:0000259" key="7">
    <source>
        <dbReference type="Pfam" id="PF00521"/>
    </source>
</evidence>
<feature type="domain" description="Topo IIA-type catalytic" evidence="7">
    <location>
        <begin position="2"/>
        <end position="112"/>
    </location>
</feature>
<dbReference type="GO" id="GO:0005524">
    <property type="term" value="F:ATP binding"/>
    <property type="evidence" value="ECO:0007669"/>
    <property type="project" value="InterPro"/>
</dbReference>
<dbReference type="SUPFAM" id="SSF56719">
    <property type="entry name" value="Type II DNA topoisomerase"/>
    <property type="match status" value="1"/>
</dbReference>
<comment type="caution">
    <text evidence="8">The sequence shown here is derived from an EMBL/GenBank/DDBJ whole genome shotgun (WGS) entry which is preliminary data.</text>
</comment>
<dbReference type="Proteomes" id="UP000186341">
    <property type="component" value="Unassembled WGS sequence"/>
</dbReference>
<evidence type="ECO:0000256" key="2">
    <source>
        <dbReference type="ARBA" id="ARBA00012895"/>
    </source>
</evidence>
<feature type="coiled-coil region" evidence="6">
    <location>
        <begin position="70"/>
        <end position="118"/>
    </location>
</feature>
<dbReference type="InterPro" id="IPR050220">
    <property type="entry name" value="Type_II_DNA_Topoisomerases"/>
</dbReference>
<dbReference type="SUPFAM" id="SSF101904">
    <property type="entry name" value="GyrA/ParC C-terminal domain-like"/>
    <property type="match status" value="1"/>
</dbReference>
<dbReference type="Gene3D" id="1.10.268.10">
    <property type="entry name" value="Topoisomerase, domain 3"/>
    <property type="match status" value="1"/>
</dbReference>
<dbReference type="PANTHER" id="PTHR43493">
    <property type="entry name" value="DNA GYRASE/TOPOISOMERASE SUBUNIT A"/>
    <property type="match status" value="1"/>
</dbReference>
<dbReference type="GO" id="GO:0006265">
    <property type="term" value="P:DNA topological change"/>
    <property type="evidence" value="ECO:0007669"/>
    <property type="project" value="InterPro"/>
</dbReference>
<keyword evidence="3" id="KW-0799">Topoisomerase</keyword>
<keyword evidence="6" id="KW-0175">Coiled coil</keyword>
<evidence type="ECO:0000256" key="5">
    <source>
        <dbReference type="ARBA" id="ARBA00023235"/>
    </source>
</evidence>
<dbReference type="GO" id="GO:0003677">
    <property type="term" value="F:DNA binding"/>
    <property type="evidence" value="ECO:0007669"/>
    <property type="project" value="UniProtKB-KW"/>
</dbReference>
<reference evidence="8 9" key="1">
    <citation type="submission" date="2016-11" db="EMBL/GenBank/DDBJ databases">
        <title>Description of two novel members of the family Erysipelotrichaceae: Ileibacterium lipovorans gen. nov., sp. nov. and Dubosiella newyorkensis, gen. nov., sp. nov.</title>
        <authorList>
            <person name="Cox L.M."/>
            <person name="Sohn J."/>
            <person name="Tyrrell K.L."/>
            <person name="Citron D.M."/>
            <person name="Lawson P.A."/>
            <person name="Patel N.B."/>
            <person name="Iizumi T."/>
            <person name="Perez-Perez G.I."/>
            <person name="Goldstein E.J."/>
            <person name="Blaser M.J."/>
        </authorList>
    </citation>
    <scope>NUCLEOTIDE SEQUENCE [LARGE SCALE GENOMIC DNA]</scope>
    <source>
        <strain evidence="8 9">NYU-BL-A3</strain>
    </source>
</reference>
<dbReference type="GO" id="GO:0034335">
    <property type="term" value="F:DNA negative supercoiling activity"/>
    <property type="evidence" value="ECO:0007669"/>
    <property type="project" value="UniProtKB-ARBA"/>
</dbReference>
<name>A0A1U7NG56_9FIRM</name>
<dbReference type="EMBL" id="MPJW01000126">
    <property type="protein sequence ID" value="OLU39778.1"/>
    <property type="molecule type" value="Genomic_DNA"/>
</dbReference>
<dbReference type="Pfam" id="PF00521">
    <property type="entry name" value="DNA_topoisoIV"/>
    <property type="match status" value="1"/>
</dbReference>
<dbReference type="Gene3D" id="2.120.10.90">
    <property type="entry name" value="DNA gyrase/topoisomerase IV, subunit A, C-terminal"/>
    <property type="match status" value="1"/>
</dbReference>
<dbReference type="OrthoDB" id="9806486at2"/>
<comment type="catalytic activity">
    <reaction evidence="1">
        <text>ATP-dependent breakage, passage and rejoining of double-stranded DNA.</text>
        <dbReference type="EC" id="5.6.2.2"/>
    </reaction>
</comment>
<dbReference type="InterPro" id="IPR006691">
    <property type="entry name" value="GyrA/parC_rep"/>
</dbReference>
<organism evidence="8 9">
    <name type="scientific">Ileibacterium valens</name>
    <dbReference type="NCBI Taxonomy" id="1862668"/>
    <lineage>
        <taxon>Bacteria</taxon>
        <taxon>Bacillati</taxon>
        <taxon>Bacillota</taxon>
        <taxon>Erysipelotrichia</taxon>
        <taxon>Erysipelotrichales</taxon>
        <taxon>Erysipelotrichaceae</taxon>
        <taxon>Ileibacterium</taxon>
    </lineage>
</organism>
<evidence type="ECO:0000313" key="9">
    <source>
        <dbReference type="Proteomes" id="UP000186341"/>
    </source>
</evidence>
<evidence type="ECO:0000313" key="8">
    <source>
        <dbReference type="EMBL" id="OLU39778.1"/>
    </source>
</evidence>
<evidence type="ECO:0000256" key="3">
    <source>
        <dbReference type="ARBA" id="ARBA00023029"/>
    </source>
</evidence>
<dbReference type="Pfam" id="PF03989">
    <property type="entry name" value="DNA_gyraseA_C"/>
    <property type="match status" value="5"/>
</dbReference>
<evidence type="ECO:0000256" key="4">
    <source>
        <dbReference type="ARBA" id="ARBA00023125"/>
    </source>
</evidence>
<accession>A0A1U7NG56</accession>
<dbReference type="PANTHER" id="PTHR43493:SF9">
    <property type="entry name" value="DNA TOPOISOMERASE 4 SUBUNIT A"/>
    <property type="match status" value="1"/>
</dbReference>
<dbReference type="FunFam" id="1.10.268.10:FF:000001">
    <property type="entry name" value="DNA gyrase subunit A"/>
    <property type="match status" value="1"/>
</dbReference>
<dbReference type="InterPro" id="IPR013757">
    <property type="entry name" value="Topo_IIA_A_a_sf"/>
</dbReference>
<dbReference type="GO" id="GO:0005737">
    <property type="term" value="C:cytoplasm"/>
    <property type="evidence" value="ECO:0007669"/>
    <property type="project" value="TreeGrafter"/>
</dbReference>
<dbReference type="EC" id="5.6.2.2" evidence="2"/>
<dbReference type="AlphaFoldDB" id="A0A1U7NG56"/>
<keyword evidence="9" id="KW-1185">Reference proteome</keyword>
<keyword evidence="5" id="KW-0413">Isomerase</keyword>
<evidence type="ECO:0000256" key="1">
    <source>
        <dbReference type="ARBA" id="ARBA00000185"/>
    </source>
</evidence>
<dbReference type="InterPro" id="IPR035516">
    <property type="entry name" value="Gyrase/topoIV_suA_C"/>
</dbReference>
<protein>
    <recommendedName>
        <fullName evidence="2">DNA topoisomerase (ATP-hydrolyzing)</fullName>
        <ecNumber evidence="2">5.6.2.2</ecNumber>
    </recommendedName>
</protein>
<keyword evidence="4" id="KW-0238">DNA-binding</keyword>
<gene>
    <name evidence="8" type="ORF">BO222_06185</name>
</gene>